<protein>
    <submittedName>
        <fullName evidence="1">Uncharacterized protein</fullName>
    </submittedName>
</protein>
<evidence type="ECO:0000313" key="1">
    <source>
        <dbReference type="EMBL" id="KAG0423848.1"/>
    </source>
</evidence>
<dbReference type="Proteomes" id="UP000805193">
    <property type="component" value="Unassembled WGS sequence"/>
</dbReference>
<proteinExistence type="predicted"/>
<reference evidence="1 2" key="1">
    <citation type="journal article" date="2020" name="Cell">
        <title>Large-Scale Comparative Analyses of Tick Genomes Elucidate Their Genetic Diversity and Vector Capacities.</title>
        <authorList>
            <consortium name="Tick Genome and Microbiome Consortium (TIGMIC)"/>
            <person name="Jia N."/>
            <person name="Wang J."/>
            <person name="Shi W."/>
            <person name="Du L."/>
            <person name="Sun Y."/>
            <person name="Zhan W."/>
            <person name="Jiang J.F."/>
            <person name="Wang Q."/>
            <person name="Zhang B."/>
            <person name="Ji P."/>
            <person name="Bell-Sakyi L."/>
            <person name="Cui X.M."/>
            <person name="Yuan T.T."/>
            <person name="Jiang B.G."/>
            <person name="Yang W.F."/>
            <person name="Lam T.T."/>
            <person name="Chang Q.C."/>
            <person name="Ding S.J."/>
            <person name="Wang X.J."/>
            <person name="Zhu J.G."/>
            <person name="Ruan X.D."/>
            <person name="Zhao L."/>
            <person name="Wei J.T."/>
            <person name="Ye R.Z."/>
            <person name="Que T.C."/>
            <person name="Du C.H."/>
            <person name="Zhou Y.H."/>
            <person name="Cheng J.X."/>
            <person name="Dai P.F."/>
            <person name="Guo W.B."/>
            <person name="Han X.H."/>
            <person name="Huang E.J."/>
            <person name="Li L.F."/>
            <person name="Wei W."/>
            <person name="Gao Y.C."/>
            <person name="Liu J.Z."/>
            <person name="Shao H.Z."/>
            <person name="Wang X."/>
            <person name="Wang C.C."/>
            <person name="Yang T.C."/>
            <person name="Huo Q.B."/>
            <person name="Li W."/>
            <person name="Chen H.Y."/>
            <person name="Chen S.E."/>
            <person name="Zhou L.G."/>
            <person name="Ni X.B."/>
            <person name="Tian J.H."/>
            <person name="Sheng Y."/>
            <person name="Liu T."/>
            <person name="Pan Y.S."/>
            <person name="Xia L.Y."/>
            <person name="Li J."/>
            <person name="Zhao F."/>
            <person name="Cao W.C."/>
        </authorList>
    </citation>
    <scope>NUCLEOTIDE SEQUENCE [LARGE SCALE GENOMIC DNA]</scope>
    <source>
        <strain evidence="1">Iper-2018</strain>
    </source>
</reference>
<dbReference type="EMBL" id="JABSTQ010010049">
    <property type="protein sequence ID" value="KAG0423848.1"/>
    <property type="molecule type" value="Genomic_DNA"/>
</dbReference>
<sequence length="262" mass="28617">MASRGTYRPPKDLKTKVKTLQEVDQGPMGLPPGYVPVMESTLSTYIKDREAIFAGYEKEHKPSRKSPRTSVHPQLEDALIMWIKQERHGLTFKTVCGEKADVDRARCEEWLSGELKDCLASFSLDPEAIANCFRKCGFGKPAAGGDVEEAAQHSSPDDCFPDSASGIKNQCGLKPTTNHATRSGAANGNEAKSCLAGDKSEGFEGDGQRPEEKEGTAHFELAPSTISTTLSARKTIEVCYANTVLNPDVEEALFSWFKDIRA</sequence>
<name>A0AC60PTI4_IXOPE</name>
<evidence type="ECO:0000313" key="2">
    <source>
        <dbReference type="Proteomes" id="UP000805193"/>
    </source>
</evidence>
<gene>
    <name evidence="1" type="ORF">HPB47_000396</name>
</gene>
<organism evidence="1 2">
    <name type="scientific">Ixodes persulcatus</name>
    <name type="common">Taiga tick</name>
    <dbReference type="NCBI Taxonomy" id="34615"/>
    <lineage>
        <taxon>Eukaryota</taxon>
        <taxon>Metazoa</taxon>
        <taxon>Ecdysozoa</taxon>
        <taxon>Arthropoda</taxon>
        <taxon>Chelicerata</taxon>
        <taxon>Arachnida</taxon>
        <taxon>Acari</taxon>
        <taxon>Parasitiformes</taxon>
        <taxon>Ixodida</taxon>
        <taxon>Ixodoidea</taxon>
        <taxon>Ixodidae</taxon>
        <taxon>Ixodinae</taxon>
        <taxon>Ixodes</taxon>
    </lineage>
</organism>
<accession>A0AC60PTI4</accession>
<comment type="caution">
    <text evidence="1">The sequence shown here is derived from an EMBL/GenBank/DDBJ whole genome shotgun (WGS) entry which is preliminary data.</text>
</comment>
<keyword evidence="2" id="KW-1185">Reference proteome</keyword>